<accession>A0A926VJ87</accession>
<dbReference type="AlphaFoldDB" id="A0A926VJ87"/>
<keyword evidence="3" id="KW-1185">Reference proteome</keyword>
<keyword evidence="1" id="KW-0812">Transmembrane</keyword>
<keyword evidence="1" id="KW-0472">Membrane</keyword>
<dbReference type="RefSeq" id="WP_190472035.1">
    <property type="nucleotide sequence ID" value="NZ_JACJPW010000096.1"/>
</dbReference>
<proteinExistence type="predicted"/>
<name>A0A926VJ87_9CYAN</name>
<feature type="transmembrane region" description="Helical" evidence="1">
    <location>
        <begin position="37"/>
        <end position="58"/>
    </location>
</feature>
<sequence length="61" mass="6859">MSTFKYKKVLFVILLGALSSGAFSVFSSMDINLFVKGYGLLLVLQTGFALIYLSFLNWNDR</sequence>
<gene>
    <name evidence="2" type="ORF">H6G03_27875</name>
</gene>
<organism evidence="2 3">
    <name type="scientific">Aerosakkonema funiforme FACHB-1375</name>
    <dbReference type="NCBI Taxonomy" id="2949571"/>
    <lineage>
        <taxon>Bacteria</taxon>
        <taxon>Bacillati</taxon>
        <taxon>Cyanobacteriota</taxon>
        <taxon>Cyanophyceae</taxon>
        <taxon>Oscillatoriophycideae</taxon>
        <taxon>Aerosakkonematales</taxon>
        <taxon>Aerosakkonemataceae</taxon>
        <taxon>Aerosakkonema</taxon>
    </lineage>
</organism>
<reference evidence="2" key="2">
    <citation type="submission" date="2020-08" db="EMBL/GenBank/DDBJ databases">
        <authorList>
            <person name="Chen M."/>
            <person name="Teng W."/>
            <person name="Zhao L."/>
            <person name="Hu C."/>
            <person name="Zhou Y."/>
            <person name="Han B."/>
            <person name="Song L."/>
            <person name="Shu W."/>
        </authorList>
    </citation>
    <scope>NUCLEOTIDE SEQUENCE</scope>
    <source>
        <strain evidence="2">FACHB-1375</strain>
    </source>
</reference>
<dbReference type="Proteomes" id="UP000641646">
    <property type="component" value="Unassembled WGS sequence"/>
</dbReference>
<evidence type="ECO:0000313" key="2">
    <source>
        <dbReference type="EMBL" id="MBD2184846.1"/>
    </source>
</evidence>
<protein>
    <submittedName>
        <fullName evidence="2">Uncharacterized protein</fullName>
    </submittedName>
</protein>
<dbReference type="EMBL" id="JACJPW010000096">
    <property type="protein sequence ID" value="MBD2184846.1"/>
    <property type="molecule type" value="Genomic_DNA"/>
</dbReference>
<evidence type="ECO:0000313" key="3">
    <source>
        <dbReference type="Proteomes" id="UP000641646"/>
    </source>
</evidence>
<comment type="caution">
    <text evidence="2">The sequence shown here is derived from an EMBL/GenBank/DDBJ whole genome shotgun (WGS) entry which is preliminary data.</text>
</comment>
<reference evidence="2" key="1">
    <citation type="journal article" date="2015" name="ISME J.">
        <title>Draft Genome Sequence of Streptomyces incarnatus NRRL8089, which Produces the Nucleoside Antibiotic Sinefungin.</title>
        <authorList>
            <person name="Oshima K."/>
            <person name="Hattori M."/>
            <person name="Shimizu H."/>
            <person name="Fukuda K."/>
            <person name="Nemoto M."/>
            <person name="Inagaki K."/>
            <person name="Tamura T."/>
        </authorList>
    </citation>
    <scope>NUCLEOTIDE SEQUENCE</scope>
    <source>
        <strain evidence="2">FACHB-1375</strain>
    </source>
</reference>
<evidence type="ECO:0000256" key="1">
    <source>
        <dbReference type="SAM" id="Phobius"/>
    </source>
</evidence>
<keyword evidence="1" id="KW-1133">Transmembrane helix</keyword>